<dbReference type="EMBL" id="JYDJ01000150">
    <property type="protein sequence ID" value="KRX42175.1"/>
    <property type="molecule type" value="Genomic_DNA"/>
</dbReference>
<feature type="transmembrane region" description="Helical" evidence="1">
    <location>
        <begin position="124"/>
        <end position="143"/>
    </location>
</feature>
<organism evidence="2 3">
    <name type="scientific">Trichinella murrelli</name>
    <dbReference type="NCBI Taxonomy" id="144512"/>
    <lineage>
        <taxon>Eukaryota</taxon>
        <taxon>Metazoa</taxon>
        <taxon>Ecdysozoa</taxon>
        <taxon>Nematoda</taxon>
        <taxon>Enoplea</taxon>
        <taxon>Dorylaimia</taxon>
        <taxon>Trichinellida</taxon>
        <taxon>Trichinellidae</taxon>
        <taxon>Trichinella</taxon>
    </lineage>
</organism>
<dbReference type="AlphaFoldDB" id="A0A0V0TT48"/>
<proteinExistence type="predicted"/>
<dbReference type="Proteomes" id="UP000055048">
    <property type="component" value="Unassembled WGS sequence"/>
</dbReference>
<accession>A0A0V0TT48</accession>
<evidence type="ECO:0000256" key="1">
    <source>
        <dbReference type="SAM" id="Phobius"/>
    </source>
</evidence>
<gene>
    <name evidence="2" type="ORF">T05_13318</name>
</gene>
<reference evidence="2 3" key="1">
    <citation type="submission" date="2015-01" db="EMBL/GenBank/DDBJ databases">
        <title>Evolution of Trichinella species and genotypes.</title>
        <authorList>
            <person name="Korhonen P.K."/>
            <person name="Edoardo P."/>
            <person name="Giuseppe L.R."/>
            <person name="Gasser R.B."/>
        </authorList>
    </citation>
    <scope>NUCLEOTIDE SEQUENCE [LARGE SCALE GENOMIC DNA]</scope>
    <source>
        <strain evidence="2">ISS417</strain>
    </source>
</reference>
<keyword evidence="1" id="KW-1133">Transmembrane helix</keyword>
<evidence type="ECO:0000313" key="3">
    <source>
        <dbReference type="Proteomes" id="UP000055048"/>
    </source>
</evidence>
<comment type="caution">
    <text evidence="2">The sequence shown here is derived from an EMBL/GenBank/DDBJ whole genome shotgun (WGS) entry which is preliminary data.</text>
</comment>
<keyword evidence="1" id="KW-0812">Transmembrane</keyword>
<evidence type="ECO:0000313" key="2">
    <source>
        <dbReference type="EMBL" id="KRX42175.1"/>
    </source>
</evidence>
<keyword evidence="3" id="KW-1185">Reference proteome</keyword>
<keyword evidence="1" id="KW-0472">Membrane</keyword>
<protein>
    <submittedName>
        <fullName evidence="2">Uncharacterized protein</fullName>
    </submittedName>
</protein>
<sequence length="145" mass="16855">MYIIIVFFVFQAYEILATLYATNATCCYTLLSTLKHTAGGDLKHFLKTQTNSEQYGKLPEEKKTDLRLFYLYLRVSSKHEKREQLACENRQTDTTAEVIFLNDLISYIKNGMQSCFFNCIESPLNYVLSSVMFISLASYIFIYNK</sequence>
<name>A0A0V0TT48_9BILA</name>